<dbReference type="PRINTS" id="PR01438">
    <property type="entry name" value="UNVRSLSTRESS"/>
</dbReference>
<dbReference type="InterPro" id="IPR006015">
    <property type="entry name" value="Universal_stress_UspA"/>
</dbReference>
<reference evidence="4 5" key="1">
    <citation type="journal article" date="2015" name="Genome Announc.">
        <title>Expanding the biotechnology potential of lactobacilli through comparative genomics of 213 strains and associated genera.</title>
        <authorList>
            <person name="Sun Z."/>
            <person name="Harris H.M."/>
            <person name="McCann A."/>
            <person name="Guo C."/>
            <person name="Argimon S."/>
            <person name="Zhang W."/>
            <person name="Yang X."/>
            <person name="Jeffery I.B."/>
            <person name="Cooney J.C."/>
            <person name="Kagawa T.F."/>
            <person name="Liu W."/>
            <person name="Song Y."/>
            <person name="Salvetti E."/>
            <person name="Wrobel A."/>
            <person name="Rasinkangas P."/>
            <person name="Parkhill J."/>
            <person name="Rea M.C."/>
            <person name="O'Sullivan O."/>
            <person name="Ritari J."/>
            <person name="Douillard F.P."/>
            <person name="Paul Ross R."/>
            <person name="Yang R."/>
            <person name="Briner A.E."/>
            <person name="Felis G.E."/>
            <person name="de Vos W.M."/>
            <person name="Barrangou R."/>
            <person name="Klaenhammer T.R."/>
            <person name="Caufield P.W."/>
            <person name="Cui Y."/>
            <person name="Zhang H."/>
            <person name="O'Toole P.W."/>
        </authorList>
    </citation>
    <scope>NUCLEOTIDE SEQUENCE [LARGE SCALE GENOMIC DNA]</scope>
    <source>
        <strain evidence="4 5">DSM 14421</strain>
    </source>
</reference>
<evidence type="ECO:0000313" key="4">
    <source>
        <dbReference type="EMBL" id="KRL64522.1"/>
    </source>
</evidence>
<evidence type="ECO:0000313" key="5">
    <source>
        <dbReference type="Proteomes" id="UP000052013"/>
    </source>
</evidence>
<dbReference type="SUPFAM" id="SSF52402">
    <property type="entry name" value="Adenine nucleotide alpha hydrolases-like"/>
    <property type="match status" value="1"/>
</dbReference>
<evidence type="ECO:0000256" key="1">
    <source>
        <dbReference type="ARBA" id="ARBA00008791"/>
    </source>
</evidence>
<name>A0A0R1SD59_9LACO</name>
<dbReference type="RefSeq" id="WP_057865476.1">
    <property type="nucleotide sequence ID" value="NZ_AZEY01000090.1"/>
</dbReference>
<dbReference type="EMBL" id="AZEY01000090">
    <property type="protein sequence ID" value="KRL64522.1"/>
    <property type="molecule type" value="Genomic_DNA"/>
</dbReference>
<dbReference type="InterPro" id="IPR006016">
    <property type="entry name" value="UspA"/>
</dbReference>
<comment type="caution">
    <text evidence="4">The sequence shown here is derived from an EMBL/GenBank/DDBJ whole genome shotgun (WGS) entry which is preliminary data.</text>
</comment>
<dbReference type="CDD" id="cd00293">
    <property type="entry name" value="USP-like"/>
    <property type="match status" value="1"/>
</dbReference>
<evidence type="ECO:0000259" key="3">
    <source>
        <dbReference type="Pfam" id="PF00582"/>
    </source>
</evidence>
<dbReference type="GO" id="GO:0005737">
    <property type="term" value="C:cytoplasm"/>
    <property type="evidence" value="ECO:0007669"/>
    <property type="project" value="UniProtKB-SubCell"/>
</dbReference>
<proteinExistence type="inferred from homology"/>
<dbReference type="InterPro" id="IPR014729">
    <property type="entry name" value="Rossmann-like_a/b/a_fold"/>
</dbReference>
<keyword evidence="2" id="KW-0963">Cytoplasm</keyword>
<gene>
    <name evidence="4" type="ORF">FC85_GL001032</name>
</gene>
<dbReference type="Pfam" id="PF00582">
    <property type="entry name" value="Usp"/>
    <property type="match status" value="1"/>
</dbReference>
<dbReference type="PANTHER" id="PTHR46268:SF6">
    <property type="entry name" value="UNIVERSAL STRESS PROTEIN UP12"/>
    <property type="match status" value="1"/>
</dbReference>
<dbReference type="PANTHER" id="PTHR46268">
    <property type="entry name" value="STRESS RESPONSE PROTEIN NHAX"/>
    <property type="match status" value="1"/>
</dbReference>
<dbReference type="Gene3D" id="3.40.50.620">
    <property type="entry name" value="HUPs"/>
    <property type="match status" value="1"/>
</dbReference>
<accession>A0A0R1SD59</accession>
<sequence>MLEFNYTNILVGVDGSKTSIKAVTKAIAVAKRNQAKLIIAAVINDREFMGVSKAASIGFGNIDPSTIDALKLRYEKMVARYADQARAVHVNVKTIVTFGDPKTVLSKRLVDEEDVDAIVIGATGVNFVSRLMLGSTASFVIAHAPCDVFVVHRD</sequence>
<dbReference type="PATRIC" id="fig|1423739.3.peg.1083"/>
<organism evidence="4 5">
    <name type="scientific">Lentilactobacillus diolivorans DSM 14421</name>
    <dbReference type="NCBI Taxonomy" id="1423739"/>
    <lineage>
        <taxon>Bacteria</taxon>
        <taxon>Bacillati</taxon>
        <taxon>Bacillota</taxon>
        <taxon>Bacilli</taxon>
        <taxon>Lactobacillales</taxon>
        <taxon>Lactobacillaceae</taxon>
        <taxon>Lentilactobacillus</taxon>
    </lineage>
</organism>
<dbReference type="PIRSF" id="PIRSF006276">
    <property type="entry name" value="UspA"/>
    <property type="match status" value="1"/>
</dbReference>
<dbReference type="AlphaFoldDB" id="A0A0R1SD59"/>
<comment type="similarity">
    <text evidence="1 2">Belongs to the universal stress protein A family.</text>
</comment>
<comment type="subcellular location">
    <subcellularLocation>
        <location evidence="2">Cytoplasm</location>
    </subcellularLocation>
</comment>
<protein>
    <recommendedName>
        <fullName evidence="2">Universal stress protein</fullName>
    </recommendedName>
</protein>
<feature type="domain" description="UspA" evidence="3">
    <location>
        <begin position="6"/>
        <end position="152"/>
    </location>
</feature>
<dbReference type="STRING" id="1423739.FC85_GL001032"/>
<dbReference type="Proteomes" id="UP000052013">
    <property type="component" value="Unassembled WGS sequence"/>
</dbReference>
<evidence type="ECO:0000256" key="2">
    <source>
        <dbReference type="PIRNR" id="PIRNR006276"/>
    </source>
</evidence>